<evidence type="ECO:0000256" key="2">
    <source>
        <dbReference type="ARBA" id="ARBA00022723"/>
    </source>
</evidence>
<dbReference type="InParanoid" id="A0A2N3MY52"/>
<evidence type="ECO:0000256" key="5">
    <source>
        <dbReference type="SAM" id="MobiDB-lite"/>
    </source>
</evidence>
<evidence type="ECO:0000256" key="3">
    <source>
        <dbReference type="ARBA" id="ARBA00022833"/>
    </source>
</evidence>
<dbReference type="PANTHER" id="PTHR33337">
    <property type="entry name" value="GFA DOMAIN-CONTAINING PROTEIN"/>
    <property type="match status" value="1"/>
</dbReference>
<dbReference type="InterPro" id="IPR006913">
    <property type="entry name" value="CENP-V/GFA"/>
</dbReference>
<comment type="similarity">
    <text evidence="1">Belongs to the Gfa family.</text>
</comment>
<proteinExistence type="inferred from homology"/>
<keyword evidence="4" id="KW-0456">Lyase</keyword>
<comment type="caution">
    <text evidence="7">The sequence shown here is derived from an EMBL/GenBank/DDBJ whole genome shotgun (WGS) entry which is preliminary data.</text>
</comment>
<dbReference type="PANTHER" id="PTHR33337:SF40">
    <property type="entry name" value="CENP-V_GFA DOMAIN-CONTAINING PROTEIN-RELATED"/>
    <property type="match status" value="1"/>
</dbReference>
<keyword evidence="8" id="KW-1185">Reference proteome</keyword>
<organism evidence="7 8">
    <name type="scientific">Lomentospora prolificans</name>
    <dbReference type="NCBI Taxonomy" id="41688"/>
    <lineage>
        <taxon>Eukaryota</taxon>
        <taxon>Fungi</taxon>
        <taxon>Dikarya</taxon>
        <taxon>Ascomycota</taxon>
        <taxon>Pezizomycotina</taxon>
        <taxon>Sordariomycetes</taxon>
        <taxon>Hypocreomycetidae</taxon>
        <taxon>Microascales</taxon>
        <taxon>Microascaceae</taxon>
        <taxon>Lomentospora</taxon>
    </lineage>
</organism>
<dbReference type="GO" id="GO:0046872">
    <property type="term" value="F:metal ion binding"/>
    <property type="evidence" value="ECO:0007669"/>
    <property type="project" value="UniProtKB-KW"/>
</dbReference>
<dbReference type="VEuPathDB" id="FungiDB:jhhlp_008471"/>
<dbReference type="Gene3D" id="3.90.1590.10">
    <property type="entry name" value="glutathione-dependent formaldehyde- activating enzyme (gfa)"/>
    <property type="match status" value="2"/>
</dbReference>
<feature type="domain" description="CENP-V/GFA" evidence="6">
    <location>
        <begin position="8"/>
        <end position="113"/>
    </location>
</feature>
<evidence type="ECO:0000313" key="8">
    <source>
        <dbReference type="Proteomes" id="UP000233524"/>
    </source>
</evidence>
<dbReference type="InterPro" id="IPR011057">
    <property type="entry name" value="Mss4-like_sf"/>
</dbReference>
<sequence length="387" mass="43095">MSNDTVELVAQCLCKTHTFKATVPASFLPLSVTTCHCNSCRHATGALYLSDADWPNQNEDISALEVYDFSPNLQEFFCKSCGTRMFCKDRKPGSKLGVITGTLQNAPNLVRYDNHIFVGDTRDGGATMYLRKSHPDAKPARRFSKHTDSEEYPEDWPSNFDLPDPEAKASPELTPLYCHCRGVNLLLKSATDLEGREKLPFYVNPGSFKYLGSFDACDSCRISFGADITTWTFAALDHIGFPATQHPGTTPETFEPIAKTTFDLKAAVASETKDSRLGTLEFYQSSPDVERYFCSKCAASVFYAVHNRPSIVDIGVGLLDHPSGARAEGLIHWSYGSVGRTEDVEGSWREHLARCVKEDAEKWRLQRGYPKSARRIQVESGDTTMHM</sequence>
<feature type="compositionally biased region" description="Basic and acidic residues" evidence="5">
    <location>
        <begin position="134"/>
        <end position="149"/>
    </location>
</feature>
<dbReference type="PROSITE" id="PS51891">
    <property type="entry name" value="CENP_V_GFA"/>
    <property type="match status" value="1"/>
</dbReference>
<protein>
    <recommendedName>
        <fullName evidence="6">CENP-V/GFA domain-containing protein</fullName>
    </recommendedName>
</protein>
<feature type="region of interest" description="Disordered" evidence="5">
    <location>
        <begin position="134"/>
        <end position="159"/>
    </location>
</feature>
<dbReference type="OrthoDB" id="5422068at2759"/>
<keyword evidence="3" id="KW-0862">Zinc</keyword>
<gene>
    <name evidence="7" type="ORF">jhhlp_008471</name>
</gene>
<evidence type="ECO:0000256" key="4">
    <source>
        <dbReference type="ARBA" id="ARBA00023239"/>
    </source>
</evidence>
<dbReference type="SUPFAM" id="SSF51316">
    <property type="entry name" value="Mss4-like"/>
    <property type="match status" value="2"/>
</dbReference>
<accession>A0A2N3MY52</accession>
<dbReference type="AlphaFoldDB" id="A0A2N3MY52"/>
<reference evidence="7 8" key="1">
    <citation type="journal article" date="2017" name="G3 (Bethesda)">
        <title>First Draft Genome Sequence of the Pathogenic Fungus Lomentospora prolificans (Formerly Scedosporium prolificans).</title>
        <authorList>
            <person name="Luo R."/>
            <person name="Zimin A."/>
            <person name="Workman R."/>
            <person name="Fan Y."/>
            <person name="Pertea G."/>
            <person name="Grossman N."/>
            <person name="Wear M.P."/>
            <person name="Jia B."/>
            <person name="Miller H."/>
            <person name="Casadevall A."/>
            <person name="Timp W."/>
            <person name="Zhang S.X."/>
            <person name="Salzberg S.L."/>
        </authorList>
    </citation>
    <scope>NUCLEOTIDE SEQUENCE [LARGE SCALE GENOMIC DNA]</scope>
    <source>
        <strain evidence="7 8">JHH-5317</strain>
    </source>
</reference>
<name>A0A2N3MY52_9PEZI</name>
<evidence type="ECO:0000256" key="1">
    <source>
        <dbReference type="ARBA" id="ARBA00005495"/>
    </source>
</evidence>
<dbReference type="Proteomes" id="UP000233524">
    <property type="component" value="Unassembled WGS sequence"/>
</dbReference>
<keyword evidence="2" id="KW-0479">Metal-binding</keyword>
<evidence type="ECO:0000313" key="7">
    <source>
        <dbReference type="EMBL" id="PKS05104.1"/>
    </source>
</evidence>
<evidence type="ECO:0000259" key="6">
    <source>
        <dbReference type="PROSITE" id="PS51891"/>
    </source>
</evidence>
<dbReference type="GO" id="GO:0016846">
    <property type="term" value="F:carbon-sulfur lyase activity"/>
    <property type="evidence" value="ECO:0007669"/>
    <property type="project" value="InterPro"/>
</dbReference>
<dbReference type="Pfam" id="PF04828">
    <property type="entry name" value="GFA"/>
    <property type="match status" value="1"/>
</dbReference>
<dbReference type="EMBL" id="NLAX01001623">
    <property type="protein sequence ID" value="PKS05104.1"/>
    <property type="molecule type" value="Genomic_DNA"/>
</dbReference>